<dbReference type="PANTHER" id="PTHR33937">
    <property type="entry name" value="IRON-MOLYBDENUM PROTEIN-RELATED-RELATED"/>
    <property type="match status" value="1"/>
</dbReference>
<dbReference type="PANTHER" id="PTHR33937:SF2">
    <property type="entry name" value="DINITROGENASE IRON-MOLYBDENUM COFACTOR BIOSYNTHESIS DOMAIN-CONTAINING PROTEIN"/>
    <property type="match status" value="1"/>
</dbReference>
<feature type="domain" description="Dinitrogenase iron-molybdenum cofactor biosynthesis" evidence="2">
    <location>
        <begin position="43"/>
        <end position="133"/>
    </location>
</feature>
<sequence>MISVERLIRRLELLQPALNPELKLSKHPNREDLMKIAVTSQNRKTVTQHAGRCRKFFIFHIVEGQVAKKELLELPKEQSFRESSSQLPHPLDDIDVLITRGMGSGLAMRLNEKGIESVITEDEDPEKAVRSYLTIS</sequence>
<dbReference type="InterPro" id="IPR051840">
    <property type="entry name" value="NifX/NifY_domain"/>
</dbReference>
<dbReference type="InterPro" id="IPR036105">
    <property type="entry name" value="DiNase_FeMo-co_biosyn_sf"/>
</dbReference>
<dbReference type="Pfam" id="PF02579">
    <property type="entry name" value="Nitro_FeMo-Co"/>
    <property type="match status" value="1"/>
</dbReference>
<reference evidence="3 4" key="1">
    <citation type="submission" date="2017-09" db="EMBL/GenBank/DDBJ databases">
        <title>The draft genome sequences of Marinobacter guineae M3B.</title>
        <authorList>
            <person name="Cao J."/>
        </authorList>
    </citation>
    <scope>NUCLEOTIDE SEQUENCE [LARGE SCALE GENOMIC DNA]</scope>
    <source>
        <strain evidence="3 4">M3B</strain>
    </source>
</reference>
<keyword evidence="4" id="KW-1185">Reference proteome</keyword>
<organism evidence="3 4">
    <name type="scientific">Marinobacter guineae</name>
    <dbReference type="NCBI Taxonomy" id="432303"/>
    <lineage>
        <taxon>Bacteria</taxon>
        <taxon>Pseudomonadati</taxon>
        <taxon>Pseudomonadota</taxon>
        <taxon>Gammaproteobacteria</taxon>
        <taxon>Pseudomonadales</taxon>
        <taxon>Marinobacteraceae</taxon>
        <taxon>Marinobacter</taxon>
    </lineage>
</organism>
<dbReference type="OrthoDB" id="9797941at2"/>
<dbReference type="EMBL" id="NTFI01000001">
    <property type="protein sequence ID" value="PHQ26049.1"/>
    <property type="molecule type" value="Genomic_DNA"/>
</dbReference>
<evidence type="ECO:0000313" key="3">
    <source>
        <dbReference type="EMBL" id="PHQ26049.1"/>
    </source>
</evidence>
<dbReference type="InterPro" id="IPR003731">
    <property type="entry name" value="Di-Nase_FeMo-co_biosynth"/>
</dbReference>
<proteinExistence type="predicted"/>
<gene>
    <name evidence="3" type="ORF">CLH62_00060</name>
</gene>
<evidence type="ECO:0000313" key="4">
    <source>
        <dbReference type="Proteomes" id="UP000229044"/>
    </source>
</evidence>
<dbReference type="SUPFAM" id="SSF53146">
    <property type="entry name" value="Nitrogenase accessory factor-like"/>
    <property type="match status" value="1"/>
</dbReference>
<comment type="caution">
    <text evidence="3">The sequence shown here is derived from an EMBL/GenBank/DDBJ whole genome shotgun (WGS) entry which is preliminary data.</text>
</comment>
<accession>A0A2G1VHQ1</accession>
<dbReference type="Proteomes" id="UP000229044">
    <property type="component" value="Unassembled WGS sequence"/>
</dbReference>
<evidence type="ECO:0000256" key="1">
    <source>
        <dbReference type="ARBA" id="ARBA00023231"/>
    </source>
</evidence>
<keyword evidence="1" id="KW-0535">Nitrogen fixation</keyword>
<evidence type="ECO:0000259" key="2">
    <source>
        <dbReference type="Pfam" id="PF02579"/>
    </source>
</evidence>
<dbReference type="AlphaFoldDB" id="A0A2G1VHQ1"/>
<protein>
    <submittedName>
        <fullName evidence="3">Nitrogen fixation protein</fullName>
    </submittedName>
</protein>
<dbReference type="Gene3D" id="3.30.420.130">
    <property type="entry name" value="Dinitrogenase iron-molybdenum cofactor biosynthesis domain"/>
    <property type="match status" value="1"/>
</dbReference>
<name>A0A2G1VHQ1_9GAMM</name>